<organism evidence="2">
    <name type="scientific">uncultured Spirochaetota bacterium</name>
    <dbReference type="NCBI Taxonomy" id="460511"/>
    <lineage>
        <taxon>Bacteria</taxon>
        <taxon>Pseudomonadati</taxon>
        <taxon>Spirochaetota</taxon>
        <taxon>environmental samples</taxon>
    </lineage>
</organism>
<name>A0A652ZTH4_9SPIR</name>
<dbReference type="AlphaFoldDB" id="A0A652ZTH4"/>
<feature type="region of interest" description="Disordered" evidence="1">
    <location>
        <begin position="94"/>
        <end position="136"/>
    </location>
</feature>
<protein>
    <submittedName>
        <fullName evidence="2">Uncharacterized protein</fullName>
    </submittedName>
</protein>
<feature type="region of interest" description="Disordered" evidence="1">
    <location>
        <begin position="1"/>
        <end position="21"/>
    </location>
</feature>
<evidence type="ECO:0000256" key="1">
    <source>
        <dbReference type="SAM" id="MobiDB-lite"/>
    </source>
</evidence>
<sequence length="239" mass="25310">MSAGRGRSAGTQRPALCREAKEGRQFVNIPCAPHEDSPHSQRQGRLYVHVLPVPDGNAGREGQPQAATSRDKGLCGGLGLARVIQTDHLFESSGHAQGLETGAAHRTRIVGEKGEAETPGEEGERRIEPGIRRQPLPGIEGFFAPADYAGHVDAKGQKMIGHAGGGEGGGAARFPRRAQSFGGLRRAYPQKTRQALHLRAFLEAVVVEIFVEGAVHVEDQGGDVASLDAQQFHGLSAAP</sequence>
<feature type="compositionally biased region" description="Basic and acidic residues" evidence="1">
    <location>
        <begin position="109"/>
        <end position="131"/>
    </location>
</feature>
<gene>
    <name evidence="2" type="ORF">TRIP_E180008</name>
</gene>
<accession>A0A652ZTH4</accession>
<reference evidence="2" key="1">
    <citation type="submission" date="2018-07" db="EMBL/GenBank/DDBJ databases">
        <authorList>
            <consortium name="Genoscope - CEA"/>
            <person name="William W."/>
        </authorList>
    </citation>
    <scope>NUCLEOTIDE SEQUENCE</scope>
    <source>
        <strain evidence="2">IK1</strain>
    </source>
</reference>
<proteinExistence type="predicted"/>
<evidence type="ECO:0000313" key="2">
    <source>
        <dbReference type="EMBL" id="VBB39056.1"/>
    </source>
</evidence>
<dbReference type="EMBL" id="UPXP01000010">
    <property type="protein sequence ID" value="VBB39056.1"/>
    <property type="molecule type" value="Genomic_DNA"/>
</dbReference>